<dbReference type="InterPro" id="IPR047763">
    <property type="entry name" value="PG_bind_dom_phiBT1-type"/>
</dbReference>
<proteinExistence type="inferred from homology"/>
<dbReference type="CDD" id="cd06583">
    <property type="entry name" value="PGRP"/>
    <property type="match status" value="1"/>
</dbReference>
<dbReference type="CDD" id="cd00118">
    <property type="entry name" value="LysM"/>
    <property type="match status" value="1"/>
</dbReference>
<feature type="region of interest" description="Disordered" evidence="6">
    <location>
        <begin position="220"/>
        <end position="240"/>
    </location>
</feature>
<dbReference type="EC" id="3.5.1.28" evidence="3"/>
<dbReference type="Proteomes" id="UP001602058">
    <property type="component" value="Unassembled WGS sequence"/>
</dbReference>
<keyword evidence="5" id="KW-0961">Cell wall biogenesis/degradation</keyword>
<evidence type="ECO:0000256" key="1">
    <source>
        <dbReference type="ARBA" id="ARBA00001561"/>
    </source>
</evidence>
<protein>
    <recommendedName>
        <fullName evidence="3">N-acetylmuramoyl-L-alanine amidase</fullName>
        <ecNumber evidence="3">3.5.1.28</ecNumber>
    </recommendedName>
</protein>
<reference evidence="8 9" key="1">
    <citation type="submission" date="2024-10" db="EMBL/GenBank/DDBJ databases">
        <title>The Natural Products Discovery Center: Release of the First 8490 Sequenced Strains for Exploring Actinobacteria Biosynthetic Diversity.</title>
        <authorList>
            <person name="Kalkreuter E."/>
            <person name="Kautsar S.A."/>
            <person name="Yang D."/>
            <person name="Bader C.D."/>
            <person name="Teijaro C.N."/>
            <person name="Fluegel L."/>
            <person name="Davis C.M."/>
            <person name="Simpson J.R."/>
            <person name="Lauterbach L."/>
            <person name="Steele A.D."/>
            <person name="Gui C."/>
            <person name="Meng S."/>
            <person name="Li G."/>
            <person name="Viehrig K."/>
            <person name="Ye F."/>
            <person name="Su P."/>
            <person name="Kiefer A.F."/>
            <person name="Nichols A."/>
            <person name="Cepeda A.J."/>
            <person name="Yan W."/>
            <person name="Fan B."/>
            <person name="Jiang Y."/>
            <person name="Adhikari A."/>
            <person name="Zheng C.-J."/>
            <person name="Schuster L."/>
            <person name="Cowan T.M."/>
            <person name="Smanski M.J."/>
            <person name="Chevrette M.G."/>
            <person name="De Carvalho L.P.S."/>
            <person name="Shen B."/>
        </authorList>
    </citation>
    <scope>NUCLEOTIDE SEQUENCE [LARGE SCALE GENOMIC DNA]</scope>
    <source>
        <strain evidence="8 9">NPDC001390</strain>
    </source>
</reference>
<dbReference type="PROSITE" id="PS51782">
    <property type="entry name" value="LYSM"/>
    <property type="match status" value="1"/>
</dbReference>
<dbReference type="Gene3D" id="3.40.80.10">
    <property type="entry name" value="Peptidoglycan recognition protein-like"/>
    <property type="match status" value="1"/>
</dbReference>
<evidence type="ECO:0000256" key="2">
    <source>
        <dbReference type="ARBA" id="ARBA00007553"/>
    </source>
</evidence>
<keyword evidence="4" id="KW-0378">Hydrolase</keyword>
<name>A0ABW6UMN6_9ACTN</name>
<dbReference type="Gene3D" id="1.10.101.10">
    <property type="entry name" value="PGBD-like superfamily/PGBD"/>
    <property type="match status" value="1"/>
</dbReference>
<organism evidence="8 9">
    <name type="scientific">Streptomyces bluensis</name>
    <dbReference type="NCBI Taxonomy" id="33897"/>
    <lineage>
        <taxon>Bacteria</taxon>
        <taxon>Bacillati</taxon>
        <taxon>Actinomycetota</taxon>
        <taxon>Actinomycetes</taxon>
        <taxon>Kitasatosporales</taxon>
        <taxon>Streptomycetaceae</taxon>
        <taxon>Streptomyces</taxon>
    </lineage>
</organism>
<comment type="similarity">
    <text evidence="2">Belongs to the N-acetylmuramoyl-L-alanine amidase 2 family.</text>
</comment>
<dbReference type="NCBIfam" id="NF038080">
    <property type="entry name" value="PG_bind_siph"/>
    <property type="match status" value="1"/>
</dbReference>
<dbReference type="Pfam" id="PF01510">
    <property type="entry name" value="Amidase_2"/>
    <property type="match status" value="1"/>
</dbReference>
<dbReference type="InterPro" id="IPR036505">
    <property type="entry name" value="Amidase/PGRP_sf"/>
</dbReference>
<dbReference type="SMART" id="SM00644">
    <property type="entry name" value="Ami_2"/>
    <property type="match status" value="1"/>
</dbReference>
<keyword evidence="9" id="KW-1185">Reference proteome</keyword>
<evidence type="ECO:0000256" key="4">
    <source>
        <dbReference type="ARBA" id="ARBA00022801"/>
    </source>
</evidence>
<dbReference type="InterPro" id="IPR018392">
    <property type="entry name" value="LysM"/>
</dbReference>
<dbReference type="InterPro" id="IPR036366">
    <property type="entry name" value="PGBDSf"/>
</dbReference>
<dbReference type="SUPFAM" id="SSF54106">
    <property type="entry name" value="LysM domain"/>
    <property type="match status" value="1"/>
</dbReference>
<dbReference type="InterPro" id="IPR051206">
    <property type="entry name" value="NAMLAA_amidase_2"/>
</dbReference>
<comment type="catalytic activity">
    <reaction evidence="1">
        <text>Hydrolyzes the link between N-acetylmuramoyl residues and L-amino acid residues in certain cell-wall glycopeptides.</text>
        <dbReference type="EC" id="3.5.1.28"/>
    </reaction>
</comment>
<evidence type="ECO:0000313" key="9">
    <source>
        <dbReference type="Proteomes" id="UP001602058"/>
    </source>
</evidence>
<dbReference type="SMART" id="SM00257">
    <property type="entry name" value="LysM"/>
    <property type="match status" value="1"/>
</dbReference>
<evidence type="ECO:0000256" key="5">
    <source>
        <dbReference type="ARBA" id="ARBA00023316"/>
    </source>
</evidence>
<dbReference type="SUPFAM" id="SSF55846">
    <property type="entry name" value="N-acetylmuramoyl-L-alanine amidase-like"/>
    <property type="match status" value="1"/>
</dbReference>
<dbReference type="InterPro" id="IPR036365">
    <property type="entry name" value="PGBD-like_sf"/>
</dbReference>
<feature type="domain" description="LysM" evidence="7">
    <location>
        <begin position="175"/>
        <end position="219"/>
    </location>
</feature>
<dbReference type="InterPro" id="IPR036779">
    <property type="entry name" value="LysM_dom_sf"/>
</dbReference>
<dbReference type="PANTHER" id="PTHR30417:SF1">
    <property type="entry name" value="N-ACETYLMURAMOYL-L-ALANINE AMIDASE AMID"/>
    <property type="match status" value="1"/>
</dbReference>
<dbReference type="Pfam" id="PF01476">
    <property type="entry name" value="LysM"/>
    <property type="match status" value="1"/>
</dbReference>
<dbReference type="EMBL" id="JBIAWJ010000009">
    <property type="protein sequence ID" value="MFF4523460.1"/>
    <property type="molecule type" value="Genomic_DNA"/>
</dbReference>
<evidence type="ECO:0000259" key="7">
    <source>
        <dbReference type="PROSITE" id="PS51782"/>
    </source>
</evidence>
<evidence type="ECO:0000256" key="3">
    <source>
        <dbReference type="ARBA" id="ARBA00011901"/>
    </source>
</evidence>
<dbReference type="PANTHER" id="PTHR30417">
    <property type="entry name" value="N-ACETYLMURAMOYL-L-ALANINE AMIDASE AMID"/>
    <property type="match status" value="1"/>
</dbReference>
<accession>A0ABW6UMN6</accession>
<dbReference type="RefSeq" id="WP_387887843.1">
    <property type="nucleotide sequence ID" value="NZ_JBIAWJ010000009.1"/>
</dbReference>
<dbReference type="SUPFAM" id="SSF47090">
    <property type="entry name" value="PGBD-like"/>
    <property type="match status" value="1"/>
</dbReference>
<gene>
    <name evidence="8" type="ORF">ACFY1D_18860</name>
</gene>
<dbReference type="InterPro" id="IPR002502">
    <property type="entry name" value="Amidase_domain"/>
</dbReference>
<dbReference type="Gene3D" id="3.10.350.10">
    <property type="entry name" value="LysM domain"/>
    <property type="match status" value="1"/>
</dbReference>
<comment type="caution">
    <text evidence="8">The sequence shown here is derived from an EMBL/GenBank/DDBJ whole genome shotgun (WGS) entry which is preliminary data.</text>
</comment>
<evidence type="ECO:0000313" key="8">
    <source>
        <dbReference type="EMBL" id="MFF4523460.1"/>
    </source>
</evidence>
<sequence length="307" mass="32868">MARMPGAEWRPISVNYTDGGQAEVRGVVVHIMAGTFEGTDSWFRNRAAKASSHFGTSKTGRLRQWVDTADRAWAQAGGNPSWLSVENEGKGGDTLTEAQLDANARVLAWANEKYGVPLQVTHSTSGRGLGYHAMGGSAWGGHTSCPGPRIVAQLAEIVRRAKVIAGDAPAETGATIYTVRDGDTLSSIGAKVGVPWQKLATLNKITAPYTIRPGQVLKTKAAPAPMPKPPAYPGRDKFGPGKRNKYVTQLGEALVAKGYGRFYDVGPGPSWSDADRDAVRAYQRAQGWAGSDADGYPGPEMWRRLFA</sequence>
<evidence type="ECO:0000256" key="6">
    <source>
        <dbReference type="SAM" id="MobiDB-lite"/>
    </source>
</evidence>